<dbReference type="Proteomes" id="UP000245629">
    <property type="component" value="Chromosome 2"/>
</dbReference>
<dbReference type="EC" id="2.7.1.24" evidence="5 6"/>
<comment type="function">
    <text evidence="5">Catalyzes the phosphorylation of the 3'-hydroxyl group of dephosphocoenzyme A to form coenzyme A.</text>
</comment>
<keyword evidence="2 5" id="KW-0547">Nucleotide-binding</keyword>
<dbReference type="GO" id="GO:0005737">
    <property type="term" value="C:cytoplasm"/>
    <property type="evidence" value="ECO:0007669"/>
    <property type="project" value="UniProtKB-SubCell"/>
</dbReference>
<dbReference type="OrthoDB" id="9812943at2"/>
<sequence length="214" mass="22828">MIVLGLTGSIGMGKSTAARMLAGMGAPVCDSDAVVHGLLGKGGAAVPAIAAAFPGSVVDGAVDRRALGAAVFADPEALKRLEAILHPRVQEAQRRFLGRAAQRGVKVAVLDIPLLFETGGERRVDRTVVVSAPYPVQKARVLARPGMTAEKFAGILARQTPDVEKRRRADYVVPTGLGRLVTRRALRAIVRDIRTARGRHWPPRGYQPGWKPHA</sequence>
<dbReference type="SUPFAM" id="SSF52540">
    <property type="entry name" value="P-loop containing nucleoside triphosphate hydrolases"/>
    <property type="match status" value="1"/>
</dbReference>
<accession>A0A2S2CNN5</accession>
<keyword evidence="5 7" id="KW-0418">Kinase</keyword>
<evidence type="ECO:0000256" key="5">
    <source>
        <dbReference type="HAMAP-Rule" id="MF_00376"/>
    </source>
</evidence>
<comment type="pathway">
    <text evidence="5">Cofactor biosynthesis; coenzyme A biosynthesis; CoA from (R)-pantothenate: step 5/5.</text>
</comment>
<evidence type="ECO:0000313" key="7">
    <source>
        <dbReference type="EMBL" id="AWK86045.1"/>
    </source>
</evidence>
<evidence type="ECO:0000256" key="2">
    <source>
        <dbReference type="ARBA" id="ARBA00022741"/>
    </source>
</evidence>
<dbReference type="RefSeq" id="WP_109325705.1">
    <property type="nucleotide sequence ID" value="NZ_CP029353.1"/>
</dbReference>
<comment type="similarity">
    <text evidence="1 5">Belongs to the CoaE family.</text>
</comment>
<reference evidence="8" key="1">
    <citation type="submission" date="2018-05" db="EMBL/GenBank/DDBJ databases">
        <title>Azospirillum thermophila sp. nov., a novel isolated from hot spring.</title>
        <authorList>
            <person name="Zhao Z."/>
        </authorList>
    </citation>
    <scope>NUCLEOTIDE SEQUENCE [LARGE SCALE GENOMIC DNA]</scope>
    <source>
        <strain evidence="8">CFH 70021</strain>
    </source>
</reference>
<evidence type="ECO:0000256" key="1">
    <source>
        <dbReference type="ARBA" id="ARBA00009018"/>
    </source>
</evidence>
<dbReference type="EMBL" id="CP029353">
    <property type="protein sequence ID" value="AWK86045.1"/>
    <property type="molecule type" value="Genomic_DNA"/>
</dbReference>
<dbReference type="InterPro" id="IPR027417">
    <property type="entry name" value="P-loop_NTPase"/>
</dbReference>
<evidence type="ECO:0000256" key="3">
    <source>
        <dbReference type="ARBA" id="ARBA00022840"/>
    </source>
</evidence>
<keyword evidence="8" id="KW-1185">Reference proteome</keyword>
<evidence type="ECO:0000313" key="8">
    <source>
        <dbReference type="Proteomes" id="UP000245629"/>
    </source>
</evidence>
<comment type="subcellular location">
    <subcellularLocation>
        <location evidence="5">Cytoplasm</location>
    </subcellularLocation>
</comment>
<comment type="catalytic activity">
    <reaction evidence="5">
        <text>3'-dephospho-CoA + ATP = ADP + CoA + H(+)</text>
        <dbReference type="Rhea" id="RHEA:18245"/>
        <dbReference type="ChEBI" id="CHEBI:15378"/>
        <dbReference type="ChEBI" id="CHEBI:30616"/>
        <dbReference type="ChEBI" id="CHEBI:57287"/>
        <dbReference type="ChEBI" id="CHEBI:57328"/>
        <dbReference type="ChEBI" id="CHEBI:456216"/>
        <dbReference type="EC" id="2.7.1.24"/>
    </reaction>
</comment>
<keyword evidence="3 5" id="KW-0067">ATP-binding</keyword>
<evidence type="ECO:0000256" key="4">
    <source>
        <dbReference type="ARBA" id="ARBA00022993"/>
    </source>
</evidence>
<dbReference type="KEGG" id="azz:DEW08_07080"/>
<dbReference type="Pfam" id="PF01121">
    <property type="entry name" value="CoaE"/>
    <property type="match status" value="1"/>
</dbReference>
<name>A0A2S2CNN5_9PROT</name>
<dbReference type="GO" id="GO:0005524">
    <property type="term" value="F:ATP binding"/>
    <property type="evidence" value="ECO:0007669"/>
    <property type="project" value="UniProtKB-UniRule"/>
</dbReference>
<dbReference type="UniPathway" id="UPA00241">
    <property type="reaction ID" value="UER00356"/>
</dbReference>
<proteinExistence type="inferred from homology"/>
<dbReference type="CDD" id="cd02022">
    <property type="entry name" value="DPCK"/>
    <property type="match status" value="1"/>
</dbReference>
<dbReference type="HAMAP" id="MF_00376">
    <property type="entry name" value="Dephospho_CoA_kinase"/>
    <property type="match status" value="1"/>
</dbReference>
<dbReference type="PROSITE" id="PS51219">
    <property type="entry name" value="DPCK"/>
    <property type="match status" value="1"/>
</dbReference>
<dbReference type="PANTHER" id="PTHR10695:SF46">
    <property type="entry name" value="BIFUNCTIONAL COENZYME A SYNTHASE-RELATED"/>
    <property type="match status" value="1"/>
</dbReference>
<dbReference type="GO" id="GO:0015937">
    <property type="term" value="P:coenzyme A biosynthetic process"/>
    <property type="evidence" value="ECO:0007669"/>
    <property type="project" value="UniProtKB-UniRule"/>
</dbReference>
<keyword evidence="5" id="KW-0963">Cytoplasm</keyword>
<feature type="binding site" evidence="5">
    <location>
        <begin position="11"/>
        <end position="16"/>
    </location>
    <ligand>
        <name>ATP</name>
        <dbReference type="ChEBI" id="CHEBI:30616"/>
    </ligand>
</feature>
<dbReference type="InterPro" id="IPR001977">
    <property type="entry name" value="Depp_CoAkinase"/>
</dbReference>
<evidence type="ECO:0000256" key="6">
    <source>
        <dbReference type="NCBIfam" id="TIGR00152"/>
    </source>
</evidence>
<keyword evidence="5" id="KW-0808">Transferase</keyword>
<organism evidence="7 8">
    <name type="scientific">Azospirillum thermophilum</name>
    <dbReference type="NCBI Taxonomy" id="2202148"/>
    <lineage>
        <taxon>Bacteria</taxon>
        <taxon>Pseudomonadati</taxon>
        <taxon>Pseudomonadota</taxon>
        <taxon>Alphaproteobacteria</taxon>
        <taxon>Rhodospirillales</taxon>
        <taxon>Azospirillaceae</taxon>
        <taxon>Azospirillum</taxon>
    </lineage>
</organism>
<gene>
    <name evidence="5" type="primary">coaE</name>
    <name evidence="7" type="ORF">DEW08_07080</name>
</gene>
<dbReference type="PANTHER" id="PTHR10695">
    <property type="entry name" value="DEPHOSPHO-COA KINASE-RELATED"/>
    <property type="match status" value="1"/>
</dbReference>
<dbReference type="Gene3D" id="3.40.50.300">
    <property type="entry name" value="P-loop containing nucleotide triphosphate hydrolases"/>
    <property type="match status" value="1"/>
</dbReference>
<dbReference type="GO" id="GO:0004140">
    <property type="term" value="F:dephospho-CoA kinase activity"/>
    <property type="evidence" value="ECO:0007669"/>
    <property type="project" value="UniProtKB-UniRule"/>
</dbReference>
<dbReference type="AlphaFoldDB" id="A0A2S2CNN5"/>
<protein>
    <recommendedName>
        <fullName evidence="5 6">Dephospho-CoA kinase</fullName>
        <ecNumber evidence="5 6">2.7.1.24</ecNumber>
    </recommendedName>
    <alternativeName>
        <fullName evidence="5">Dephosphocoenzyme A kinase</fullName>
    </alternativeName>
</protein>
<keyword evidence="4 5" id="KW-0173">Coenzyme A biosynthesis</keyword>
<dbReference type="NCBIfam" id="TIGR00152">
    <property type="entry name" value="dephospho-CoA kinase"/>
    <property type="match status" value="1"/>
</dbReference>